<dbReference type="AlphaFoldDB" id="A0A1I0YEG0"/>
<feature type="domain" description="N-acetyltransferase" evidence="3">
    <location>
        <begin position="1"/>
        <end position="159"/>
    </location>
</feature>
<dbReference type="GO" id="GO:0016747">
    <property type="term" value="F:acyltransferase activity, transferring groups other than amino-acyl groups"/>
    <property type="evidence" value="ECO:0007669"/>
    <property type="project" value="InterPro"/>
</dbReference>
<dbReference type="Pfam" id="PF00583">
    <property type="entry name" value="Acetyltransf_1"/>
    <property type="match status" value="1"/>
</dbReference>
<organism evidence="4 5">
    <name type="scientific">Cellulomonas marina</name>
    <dbReference type="NCBI Taxonomy" id="988821"/>
    <lineage>
        <taxon>Bacteria</taxon>
        <taxon>Bacillati</taxon>
        <taxon>Actinomycetota</taxon>
        <taxon>Actinomycetes</taxon>
        <taxon>Micrococcales</taxon>
        <taxon>Cellulomonadaceae</taxon>
        <taxon>Cellulomonas</taxon>
    </lineage>
</organism>
<accession>A0A1I0YEG0</accession>
<sequence length="160" mass="16612">MTGTHAEGVLEVYAAGIASGHATFTASPPSWSEFDVGHRSDLRLVALGDDDEVLGWVAVAAVSSRPVYAGVVEESVYVAPRAARRGVGAALLGALVAAAPTAGVWTLQAGVFPENAGSLALHAACEFRVVGRRERLGLMTHGPLAGTWRDVLLLERRLGG</sequence>
<dbReference type="InterPro" id="IPR016181">
    <property type="entry name" value="Acyl_CoA_acyltransferase"/>
</dbReference>
<dbReference type="PROSITE" id="PS51186">
    <property type="entry name" value="GNAT"/>
    <property type="match status" value="1"/>
</dbReference>
<reference evidence="4 5" key="1">
    <citation type="submission" date="2016-10" db="EMBL/GenBank/DDBJ databases">
        <authorList>
            <person name="de Groot N.N."/>
        </authorList>
    </citation>
    <scope>NUCLEOTIDE SEQUENCE [LARGE SCALE GENOMIC DNA]</scope>
    <source>
        <strain evidence="4 5">CGMCC 4.6945</strain>
    </source>
</reference>
<dbReference type="OrthoDB" id="3173333at2"/>
<evidence type="ECO:0000313" key="4">
    <source>
        <dbReference type="EMBL" id="SFB11166.1"/>
    </source>
</evidence>
<dbReference type="Gene3D" id="3.40.630.30">
    <property type="match status" value="1"/>
</dbReference>
<dbReference type="Proteomes" id="UP000199012">
    <property type="component" value="Unassembled WGS sequence"/>
</dbReference>
<dbReference type="STRING" id="988821.SAMN05421867_10770"/>
<keyword evidence="5" id="KW-1185">Reference proteome</keyword>
<evidence type="ECO:0000256" key="2">
    <source>
        <dbReference type="ARBA" id="ARBA00023315"/>
    </source>
</evidence>
<evidence type="ECO:0000256" key="1">
    <source>
        <dbReference type="ARBA" id="ARBA00022679"/>
    </source>
</evidence>
<dbReference type="PANTHER" id="PTHR43072">
    <property type="entry name" value="N-ACETYLTRANSFERASE"/>
    <property type="match status" value="1"/>
</dbReference>
<keyword evidence="1 4" id="KW-0808">Transferase</keyword>
<dbReference type="InterPro" id="IPR000182">
    <property type="entry name" value="GNAT_dom"/>
</dbReference>
<evidence type="ECO:0000313" key="5">
    <source>
        <dbReference type="Proteomes" id="UP000199012"/>
    </source>
</evidence>
<gene>
    <name evidence="4" type="ORF">SAMN05421867_10770</name>
</gene>
<proteinExistence type="predicted"/>
<protein>
    <submittedName>
        <fullName evidence="4">Phosphinothricin acetyltransferase</fullName>
    </submittedName>
</protein>
<evidence type="ECO:0000259" key="3">
    <source>
        <dbReference type="PROSITE" id="PS51186"/>
    </source>
</evidence>
<keyword evidence="2" id="KW-0012">Acyltransferase</keyword>
<dbReference type="PANTHER" id="PTHR43072:SF23">
    <property type="entry name" value="UPF0039 PROTEIN C11D3.02C"/>
    <property type="match status" value="1"/>
</dbReference>
<dbReference type="SUPFAM" id="SSF55729">
    <property type="entry name" value="Acyl-CoA N-acyltransferases (Nat)"/>
    <property type="match status" value="1"/>
</dbReference>
<dbReference type="EMBL" id="FOKA01000007">
    <property type="protein sequence ID" value="SFB11166.1"/>
    <property type="molecule type" value="Genomic_DNA"/>
</dbReference>
<name>A0A1I0YEG0_9CELL</name>